<dbReference type="Proteomes" id="UP001432180">
    <property type="component" value="Chromosome"/>
</dbReference>
<organism evidence="3 4">
    <name type="scientific">Thiorhodovibrio winogradskyi</name>
    <dbReference type="NCBI Taxonomy" id="77007"/>
    <lineage>
        <taxon>Bacteria</taxon>
        <taxon>Pseudomonadati</taxon>
        <taxon>Pseudomonadota</taxon>
        <taxon>Gammaproteobacteria</taxon>
        <taxon>Chromatiales</taxon>
        <taxon>Chromatiaceae</taxon>
        <taxon>Thiorhodovibrio</taxon>
    </lineage>
</organism>
<dbReference type="SUPFAM" id="SSF53474">
    <property type="entry name" value="alpha/beta-Hydrolases"/>
    <property type="match status" value="1"/>
</dbReference>
<reference evidence="3 4" key="1">
    <citation type="journal article" date="2023" name="Microorganisms">
        <title>Thiorhodovibrio frisius and Trv. litoralis spp. nov., Two Novel Members from a Clade of Fastidious Purple Sulfur Bacteria That Exhibit Unique Red-Shifted Light-Harvesting Capabilities.</title>
        <authorList>
            <person name="Methner A."/>
            <person name="Kuzyk S.B."/>
            <person name="Petersen J."/>
            <person name="Bauer S."/>
            <person name="Brinkmann H."/>
            <person name="Sichau K."/>
            <person name="Wanner G."/>
            <person name="Wolf J."/>
            <person name="Neumann-Schaal M."/>
            <person name="Henke P."/>
            <person name="Tank M."/>
            <person name="Sproer C."/>
            <person name="Bunk B."/>
            <person name="Overmann J."/>
        </authorList>
    </citation>
    <scope>NUCLEOTIDE SEQUENCE [LARGE SCALE GENOMIC DNA]</scope>
    <source>
        <strain evidence="3 4">DSM 6702</strain>
    </source>
</reference>
<dbReference type="EMBL" id="CP121472">
    <property type="protein sequence ID" value="WPL17837.1"/>
    <property type="molecule type" value="Genomic_DNA"/>
</dbReference>
<accession>A0ABZ0SAE0</accession>
<dbReference type="RefSeq" id="WP_328983638.1">
    <property type="nucleotide sequence ID" value="NZ_CP121472.1"/>
</dbReference>
<feature type="domain" description="AB hydrolase-1" evidence="2">
    <location>
        <begin position="59"/>
        <end position="302"/>
    </location>
</feature>
<proteinExistence type="predicted"/>
<dbReference type="Gene3D" id="3.40.50.1820">
    <property type="entry name" value="alpha/beta hydrolase"/>
    <property type="match status" value="1"/>
</dbReference>
<protein>
    <submittedName>
        <fullName evidence="3">Acetoin dehydrogenase E2 subunit dihydrolipoyllysine-residue acetyltransferase</fullName>
    </submittedName>
</protein>
<evidence type="ECO:0000313" key="4">
    <source>
        <dbReference type="Proteomes" id="UP001432180"/>
    </source>
</evidence>
<name>A0ABZ0SAE0_9GAMM</name>
<dbReference type="InterPro" id="IPR000073">
    <property type="entry name" value="AB_hydrolase_1"/>
</dbReference>
<dbReference type="Pfam" id="PF12697">
    <property type="entry name" value="Abhydrolase_6"/>
    <property type="match status" value="1"/>
</dbReference>
<evidence type="ECO:0000259" key="2">
    <source>
        <dbReference type="Pfam" id="PF12697"/>
    </source>
</evidence>
<dbReference type="InterPro" id="IPR029058">
    <property type="entry name" value="AB_hydrolase_fold"/>
</dbReference>
<evidence type="ECO:0000256" key="1">
    <source>
        <dbReference type="SAM" id="MobiDB-lite"/>
    </source>
</evidence>
<evidence type="ECO:0000313" key="3">
    <source>
        <dbReference type="EMBL" id="WPL17837.1"/>
    </source>
</evidence>
<feature type="region of interest" description="Disordered" evidence="1">
    <location>
        <begin position="1"/>
        <end position="26"/>
    </location>
</feature>
<dbReference type="PANTHER" id="PTHR46438">
    <property type="entry name" value="ALPHA/BETA-HYDROLASES SUPERFAMILY PROTEIN"/>
    <property type="match status" value="1"/>
</dbReference>
<keyword evidence="4" id="KW-1185">Reference proteome</keyword>
<dbReference type="PANTHER" id="PTHR46438:SF2">
    <property type="entry name" value="ALPHA_BETA-HYDROLASES SUPERFAMILY PROTEIN"/>
    <property type="match status" value="1"/>
</dbReference>
<gene>
    <name evidence="3" type="ORF">Thiowin_02879</name>
</gene>
<sequence length="312" mass="34560">MPVVSGQEPVGLPNTAPKKASRAAKDLPKALDAPRARFASQGLPELNYYVDGPANAEPVLLLHSINAAPSAFEMKPLFDHYRANRRVYALELPGFGFSDRGKRVYSPELYADVIRAFLTEVVRAPADVICYSLSSEFAARAALQAPAAFRRLVLLSPTGFSPRRLPSAEAGRRLHRLFNLPGFGPALYALVTTRPSVRYFMKLSFVTSPPEELIDYAYATAHQPGARHAPFYFLSGQLFTPNPVEQLYAKLELPVLVIHDRDANVNFDLLPALIEKHGNWQATRVEPTLGMPQWEQPVKTIAAIDAFWQAHA</sequence>